<comment type="caution">
    <text evidence="1">The sequence shown here is derived from an EMBL/GenBank/DDBJ whole genome shotgun (WGS) entry which is preliminary data.</text>
</comment>
<dbReference type="GeneID" id="92842216"/>
<name>U1WQE8_ANEAE</name>
<dbReference type="EMBL" id="AWSJ01000066">
    <property type="protein sequence ID" value="ERI10809.1"/>
    <property type="molecule type" value="Genomic_DNA"/>
</dbReference>
<evidence type="ECO:0000313" key="1">
    <source>
        <dbReference type="EMBL" id="ERI10809.1"/>
    </source>
</evidence>
<dbReference type="STRING" id="649747.HMPREF0083_01065"/>
<protein>
    <submittedName>
        <fullName evidence="1">Uncharacterized protein</fullName>
    </submittedName>
</protein>
<sequence>MCKICGGKGIVQNVVSYGVSSQPCYCEAAEERQRRANQEIDQMLADIRARKQKRKQTA</sequence>
<dbReference type="RefSeq" id="WP_021624258.1">
    <property type="nucleotide sequence ID" value="NZ_KE952897.1"/>
</dbReference>
<dbReference type="PATRIC" id="fig|649747.3.peg.965"/>
<dbReference type="HOGENOM" id="CLU_2969250_0_0_9"/>
<reference evidence="1 2" key="1">
    <citation type="submission" date="2013-08" db="EMBL/GenBank/DDBJ databases">
        <authorList>
            <person name="Weinstock G."/>
            <person name="Sodergren E."/>
            <person name="Wylie T."/>
            <person name="Fulton L."/>
            <person name="Fulton R."/>
            <person name="Fronick C."/>
            <person name="O'Laughlin M."/>
            <person name="Godfrey J."/>
            <person name="Miner T."/>
            <person name="Herter B."/>
            <person name="Appelbaum E."/>
            <person name="Cordes M."/>
            <person name="Lek S."/>
            <person name="Wollam A."/>
            <person name="Pepin K.H."/>
            <person name="Palsikar V.B."/>
            <person name="Mitreva M."/>
            <person name="Wilson R.K."/>
        </authorList>
    </citation>
    <scope>NUCLEOTIDE SEQUENCE [LARGE SCALE GENOMIC DNA]</scope>
    <source>
        <strain evidence="1 2">ATCC 12856</strain>
    </source>
</reference>
<organism evidence="1 2">
    <name type="scientific">Aneurinibacillus aneurinilyticus ATCC 12856</name>
    <dbReference type="NCBI Taxonomy" id="649747"/>
    <lineage>
        <taxon>Bacteria</taxon>
        <taxon>Bacillati</taxon>
        <taxon>Bacillota</taxon>
        <taxon>Bacilli</taxon>
        <taxon>Bacillales</taxon>
        <taxon>Paenibacillaceae</taxon>
        <taxon>Aneurinibacillus group</taxon>
        <taxon>Aneurinibacillus</taxon>
    </lineage>
</organism>
<dbReference type="AlphaFoldDB" id="U1WQE8"/>
<proteinExistence type="predicted"/>
<keyword evidence="2" id="KW-1185">Reference proteome</keyword>
<accession>U1WQE8</accession>
<dbReference type="Proteomes" id="UP000016511">
    <property type="component" value="Unassembled WGS sequence"/>
</dbReference>
<evidence type="ECO:0000313" key="2">
    <source>
        <dbReference type="Proteomes" id="UP000016511"/>
    </source>
</evidence>
<gene>
    <name evidence="1" type="ORF">HMPREF0083_01065</name>
</gene>